<gene>
    <name evidence="2" type="ORF">PPROV_000112200</name>
</gene>
<dbReference type="OrthoDB" id="513222at2759"/>
<evidence type="ECO:0000256" key="1">
    <source>
        <dbReference type="SAM" id="MobiDB-lite"/>
    </source>
</evidence>
<evidence type="ECO:0000313" key="2">
    <source>
        <dbReference type="EMBL" id="GHP02365.1"/>
    </source>
</evidence>
<feature type="compositionally biased region" description="Basic and acidic residues" evidence="1">
    <location>
        <begin position="203"/>
        <end position="212"/>
    </location>
</feature>
<feature type="compositionally biased region" description="Acidic residues" evidence="1">
    <location>
        <begin position="159"/>
        <end position="168"/>
    </location>
</feature>
<protein>
    <submittedName>
        <fullName evidence="2">Uncharacterized protein</fullName>
    </submittedName>
</protein>
<feature type="compositionally biased region" description="Basic and acidic residues" evidence="1">
    <location>
        <begin position="140"/>
        <end position="151"/>
    </location>
</feature>
<comment type="caution">
    <text evidence="2">The sequence shown here is derived from an EMBL/GenBank/DDBJ whole genome shotgun (WGS) entry which is preliminary data.</text>
</comment>
<dbReference type="AlphaFoldDB" id="A0A830H5L6"/>
<proteinExistence type="predicted"/>
<feature type="compositionally biased region" description="Gly residues" evidence="1">
    <location>
        <begin position="188"/>
        <end position="200"/>
    </location>
</feature>
<name>A0A830H5L6_9CHLO</name>
<feature type="compositionally biased region" description="Pro residues" evidence="1">
    <location>
        <begin position="54"/>
        <end position="67"/>
    </location>
</feature>
<feature type="compositionally biased region" description="Basic and acidic residues" evidence="1">
    <location>
        <begin position="100"/>
        <end position="120"/>
    </location>
</feature>
<evidence type="ECO:0000313" key="3">
    <source>
        <dbReference type="Proteomes" id="UP000660262"/>
    </source>
</evidence>
<dbReference type="EMBL" id="BNJQ01000003">
    <property type="protein sequence ID" value="GHP02365.1"/>
    <property type="molecule type" value="Genomic_DNA"/>
</dbReference>
<keyword evidence="3" id="KW-1185">Reference proteome</keyword>
<accession>A0A830H5L6</accession>
<sequence length="499" mass="53550">MNGEVNPPVNNSSSVLAGVPMLPDALTITNVTPPFVPAVPAVVALAVDEKPVASTPPPASSTAPPPAAAKGALDALEPAGAGSDATYYVKDAQETLPSDAQHKSANDMPNTDDRQPAETHVDDDERTETTLAKSQEQNLEDAHPSTADHAKAAPSNSDATEDDEDEDANNIALDLLNMSKHTTMRSKGGAGAGAGAGAGSTAGKEKRPREPYEPATTNHASNTELERLPPPPKKKSRRGRGPMDNMRQLLRIIMKLIPKSHSLVENAENRISEEEIRSFLDATFGKGGPERGFAPQPKWGTPNGWSEYIKTLFAWVLEVQGSKRVVTEADAERCCVRHPGRSWEVIDAELHQLGLNPSHWQLPVSRQSVLNAPQPPAVSDSVELGGGPLGAAAMTVVSQPVTRSDEQAAVKADVDMAPVEEKKEGKTAKEAELERQLSDANSLTRNFQRLAEDFNDALKYLLANDLVVGHENVNPDAYELTIALFIEKAKQEAKRTLQE</sequence>
<reference evidence="2" key="1">
    <citation type="submission" date="2020-10" db="EMBL/GenBank/DDBJ databases">
        <title>Unveiling of a novel bifunctional photoreceptor, Dualchrome1, isolated from a cosmopolitan green alga.</title>
        <authorList>
            <person name="Suzuki S."/>
            <person name="Kawachi M."/>
        </authorList>
    </citation>
    <scope>NUCLEOTIDE SEQUENCE</scope>
    <source>
        <strain evidence="2">NIES 2893</strain>
    </source>
</reference>
<dbReference type="Proteomes" id="UP000660262">
    <property type="component" value="Unassembled WGS sequence"/>
</dbReference>
<organism evidence="2 3">
    <name type="scientific">Pycnococcus provasolii</name>
    <dbReference type="NCBI Taxonomy" id="41880"/>
    <lineage>
        <taxon>Eukaryota</taxon>
        <taxon>Viridiplantae</taxon>
        <taxon>Chlorophyta</taxon>
        <taxon>Pseudoscourfieldiophyceae</taxon>
        <taxon>Pseudoscourfieldiales</taxon>
        <taxon>Pycnococcaceae</taxon>
        <taxon>Pycnococcus</taxon>
    </lineage>
</organism>
<feature type="region of interest" description="Disordered" evidence="1">
    <location>
        <begin position="51"/>
        <end position="244"/>
    </location>
</feature>